<dbReference type="EMBL" id="BMER01000002">
    <property type="protein sequence ID" value="GGG90348.1"/>
    <property type="molecule type" value="Genomic_DNA"/>
</dbReference>
<keyword evidence="2 5" id="KW-0560">Oxidoreductase</keyword>
<comment type="catalytic activity">
    <reaction evidence="4 5">
        <text>[thioredoxin]-disulfide + L-methionine + H2O = L-methionine (S)-S-oxide + [thioredoxin]-dithiol</text>
        <dbReference type="Rhea" id="RHEA:19993"/>
        <dbReference type="Rhea" id="RHEA-COMP:10698"/>
        <dbReference type="Rhea" id="RHEA-COMP:10700"/>
        <dbReference type="ChEBI" id="CHEBI:15377"/>
        <dbReference type="ChEBI" id="CHEBI:29950"/>
        <dbReference type="ChEBI" id="CHEBI:50058"/>
        <dbReference type="ChEBI" id="CHEBI:57844"/>
        <dbReference type="ChEBI" id="CHEBI:58772"/>
        <dbReference type="EC" id="1.8.4.11"/>
    </reaction>
</comment>
<comment type="function">
    <text evidence="5">Has an important function as a repair enzyme for proteins that have been inactivated by oxidation. Catalyzes the reversible oxidation-reduction of methionine sulfoxide in proteins to methionine.</text>
</comment>
<evidence type="ECO:0000256" key="2">
    <source>
        <dbReference type="ARBA" id="ARBA00023002"/>
    </source>
</evidence>
<evidence type="ECO:0000313" key="8">
    <source>
        <dbReference type="Proteomes" id="UP000660862"/>
    </source>
</evidence>
<organism evidence="7 8">
    <name type="scientific">Parapedobacter pyrenivorans</name>
    <dbReference type="NCBI Taxonomy" id="1305674"/>
    <lineage>
        <taxon>Bacteria</taxon>
        <taxon>Pseudomonadati</taxon>
        <taxon>Bacteroidota</taxon>
        <taxon>Sphingobacteriia</taxon>
        <taxon>Sphingobacteriales</taxon>
        <taxon>Sphingobacteriaceae</taxon>
        <taxon>Parapedobacter</taxon>
    </lineage>
</organism>
<dbReference type="PANTHER" id="PTHR43774">
    <property type="entry name" value="PEPTIDE METHIONINE SULFOXIDE REDUCTASE"/>
    <property type="match status" value="1"/>
</dbReference>
<dbReference type="SUPFAM" id="SSF55068">
    <property type="entry name" value="Peptide methionine sulfoxide reductase"/>
    <property type="match status" value="1"/>
</dbReference>
<dbReference type="GO" id="GO:0008113">
    <property type="term" value="F:peptide-methionine (S)-S-oxide reductase activity"/>
    <property type="evidence" value="ECO:0007669"/>
    <property type="project" value="UniProtKB-UniRule"/>
</dbReference>
<evidence type="ECO:0000256" key="4">
    <source>
        <dbReference type="ARBA" id="ARBA00048782"/>
    </source>
</evidence>
<evidence type="ECO:0000256" key="5">
    <source>
        <dbReference type="HAMAP-Rule" id="MF_01401"/>
    </source>
</evidence>
<gene>
    <name evidence="5 7" type="primary">msrA</name>
    <name evidence="7" type="ORF">GCM10007415_26010</name>
</gene>
<dbReference type="Proteomes" id="UP000660862">
    <property type="component" value="Unassembled WGS sequence"/>
</dbReference>
<comment type="similarity">
    <text evidence="1 5">Belongs to the MsrA Met sulfoxide reductase family.</text>
</comment>
<dbReference type="FunFam" id="3.30.1060.10:FF:000005">
    <property type="entry name" value="Peptide methionine sulfoxide reductase MsrA"/>
    <property type="match status" value="1"/>
</dbReference>
<dbReference type="InterPro" id="IPR002569">
    <property type="entry name" value="Met_Sox_Rdtase_MsrA_dom"/>
</dbReference>
<evidence type="ECO:0000256" key="1">
    <source>
        <dbReference type="ARBA" id="ARBA00005591"/>
    </source>
</evidence>
<dbReference type="InterPro" id="IPR036509">
    <property type="entry name" value="Met_Sox_Rdtase_MsrA_sf"/>
</dbReference>
<sequence length="191" mass="22137">MIKGTPNNGQSKKENKLDKQIDNKHMVNSKKVYIAGGCFWGMEDLFRKRKGVLDTEVGYIGGQNENPTYDNHPGHAEGIEITYDTTETNFKEILDYFFRIHNPTTVDQQGNDIGSSYRSAIFYQNEEEKQTAEEVIAIVNQSNRWDGKVVTTLEPYTKFWPAEEYHQDYLVKNPNGYTCHFERFGTFLDKK</sequence>
<dbReference type="Gene3D" id="3.30.1060.10">
    <property type="entry name" value="Peptide methionine sulphoxide reductase MsrA"/>
    <property type="match status" value="1"/>
</dbReference>
<dbReference type="Pfam" id="PF01625">
    <property type="entry name" value="PMSR"/>
    <property type="match status" value="1"/>
</dbReference>
<protein>
    <recommendedName>
        <fullName evidence="5">Peptide methionine sulfoxide reductase MsrA</fullName>
        <shortName evidence="5">Protein-methionine-S-oxide reductase</shortName>
        <ecNumber evidence="5">1.8.4.11</ecNumber>
    </recommendedName>
    <alternativeName>
        <fullName evidence="5">Peptide-methionine (S)-S-oxide reductase</fullName>
        <shortName evidence="5">Peptide Met(O) reductase</shortName>
    </alternativeName>
</protein>
<evidence type="ECO:0000256" key="3">
    <source>
        <dbReference type="ARBA" id="ARBA00047806"/>
    </source>
</evidence>
<proteinExistence type="inferred from homology"/>
<dbReference type="HAMAP" id="MF_01401">
    <property type="entry name" value="MsrA"/>
    <property type="match status" value="1"/>
</dbReference>
<comment type="catalytic activity">
    <reaction evidence="3 5">
        <text>L-methionyl-[protein] + [thioredoxin]-disulfide + H2O = L-methionyl-(S)-S-oxide-[protein] + [thioredoxin]-dithiol</text>
        <dbReference type="Rhea" id="RHEA:14217"/>
        <dbReference type="Rhea" id="RHEA-COMP:10698"/>
        <dbReference type="Rhea" id="RHEA-COMP:10700"/>
        <dbReference type="Rhea" id="RHEA-COMP:12313"/>
        <dbReference type="Rhea" id="RHEA-COMP:12315"/>
        <dbReference type="ChEBI" id="CHEBI:15377"/>
        <dbReference type="ChEBI" id="CHEBI:16044"/>
        <dbReference type="ChEBI" id="CHEBI:29950"/>
        <dbReference type="ChEBI" id="CHEBI:44120"/>
        <dbReference type="ChEBI" id="CHEBI:50058"/>
        <dbReference type="EC" id="1.8.4.11"/>
    </reaction>
</comment>
<reference evidence="7" key="1">
    <citation type="journal article" date="2014" name="Int. J. Syst. Evol. Microbiol.">
        <title>Complete genome sequence of Corynebacterium casei LMG S-19264T (=DSM 44701T), isolated from a smear-ripened cheese.</title>
        <authorList>
            <consortium name="US DOE Joint Genome Institute (JGI-PGF)"/>
            <person name="Walter F."/>
            <person name="Albersmeier A."/>
            <person name="Kalinowski J."/>
            <person name="Ruckert C."/>
        </authorList>
    </citation>
    <scope>NUCLEOTIDE SEQUENCE</scope>
    <source>
        <strain evidence="7">CGMCC 1.12195</strain>
    </source>
</reference>
<comment type="caution">
    <text evidence="7">The sequence shown here is derived from an EMBL/GenBank/DDBJ whole genome shotgun (WGS) entry which is preliminary data.</text>
</comment>
<feature type="active site" evidence="5">
    <location>
        <position position="38"/>
    </location>
</feature>
<evidence type="ECO:0000313" key="7">
    <source>
        <dbReference type="EMBL" id="GGG90348.1"/>
    </source>
</evidence>
<dbReference type="EC" id="1.8.4.11" evidence="5"/>
<dbReference type="PANTHER" id="PTHR43774:SF1">
    <property type="entry name" value="PEPTIDE METHIONINE SULFOXIDE REDUCTASE MSRA 2"/>
    <property type="match status" value="1"/>
</dbReference>
<reference evidence="7" key="2">
    <citation type="submission" date="2020-09" db="EMBL/GenBank/DDBJ databases">
        <authorList>
            <person name="Sun Q."/>
            <person name="Zhou Y."/>
        </authorList>
    </citation>
    <scope>NUCLEOTIDE SEQUENCE</scope>
    <source>
        <strain evidence="7">CGMCC 1.12195</strain>
    </source>
</reference>
<feature type="domain" description="Peptide methionine sulphoxide reductase MsrA" evidence="6">
    <location>
        <begin position="31"/>
        <end position="179"/>
    </location>
</feature>
<accession>A0A917MBR2</accession>
<evidence type="ECO:0000259" key="6">
    <source>
        <dbReference type="Pfam" id="PF01625"/>
    </source>
</evidence>
<dbReference type="NCBIfam" id="TIGR00401">
    <property type="entry name" value="msrA"/>
    <property type="match status" value="1"/>
</dbReference>
<dbReference type="AlphaFoldDB" id="A0A917MBR2"/>
<keyword evidence="8" id="KW-1185">Reference proteome</keyword>
<name>A0A917MBR2_9SPHI</name>